<protein>
    <submittedName>
        <fullName evidence="2">Uncharacterized protein</fullName>
    </submittedName>
</protein>
<dbReference type="EMBL" id="LSRX01000406">
    <property type="protein sequence ID" value="OLP98167.1"/>
    <property type="molecule type" value="Genomic_DNA"/>
</dbReference>
<reference evidence="2 3" key="1">
    <citation type="submission" date="2016-02" db="EMBL/GenBank/DDBJ databases">
        <title>Genome analysis of coral dinoflagellate symbionts highlights evolutionary adaptations to a symbiotic lifestyle.</title>
        <authorList>
            <person name="Aranda M."/>
            <person name="Li Y."/>
            <person name="Liew Y.J."/>
            <person name="Baumgarten S."/>
            <person name="Simakov O."/>
            <person name="Wilson M."/>
            <person name="Piel J."/>
            <person name="Ashoor H."/>
            <person name="Bougouffa S."/>
            <person name="Bajic V.B."/>
            <person name="Ryu T."/>
            <person name="Ravasi T."/>
            <person name="Bayer T."/>
            <person name="Micklem G."/>
            <person name="Kim H."/>
            <person name="Bhak J."/>
            <person name="Lajeunesse T.C."/>
            <person name="Voolstra C.R."/>
        </authorList>
    </citation>
    <scope>NUCLEOTIDE SEQUENCE [LARGE SCALE GENOMIC DNA]</scope>
    <source>
        <strain evidence="2 3">CCMP2467</strain>
    </source>
</reference>
<keyword evidence="3" id="KW-1185">Reference proteome</keyword>
<evidence type="ECO:0000313" key="2">
    <source>
        <dbReference type="EMBL" id="OLP98167.1"/>
    </source>
</evidence>
<feature type="compositionally biased region" description="Low complexity" evidence="1">
    <location>
        <begin position="179"/>
        <end position="191"/>
    </location>
</feature>
<dbReference type="AlphaFoldDB" id="A0A1Q9DSM3"/>
<dbReference type="OrthoDB" id="431872at2759"/>
<accession>A0A1Q9DSM3</accession>
<dbReference type="Proteomes" id="UP000186817">
    <property type="component" value="Unassembled WGS sequence"/>
</dbReference>
<feature type="compositionally biased region" description="Basic and acidic residues" evidence="1">
    <location>
        <begin position="661"/>
        <end position="670"/>
    </location>
</feature>
<name>A0A1Q9DSM3_SYMMI</name>
<organism evidence="2 3">
    <name type="scientific">Symbiodinium microadriaticum</name>
    <name type="common">Dinoflagellate</name>
    <name type="synonym">Zooxanthella microadriatica</name>
    <dbReference type="NCBI Taxonomy" id="2951"/>
    <lineage>
        <taxon>Eukaryota</taxon>
        <taxon>Sar</taxon>
        <taxon>Alveolata</taxon>
        <taxon>Dinophyceae</taxon>
        <taxon>Suessiales</taxon>
        <taxon>Symbiodiniaceae</taxon>
        <taxon>Symbiodinium</taxon>
    </lineage>
</organism>
<feature type="region of interest" description="Disordered" evidence="1">
    <location>
        <begin position="553"/>
        <end position="615"/>
    </location>
</feature>
<evidence type="ECO:0000313" key="3">
    <source>
        <dbReference type="Proteomes" id="UP000186817"/>
    </source>
</evidence>
<feature type="compositionally biased region" description="Basic residues" evidence="1">
    <location>
        <begin position="671"/>
        <end position="683"/>
    </location>
</feature>
<evidence type="ECO:0000256" key="1">
    <source>
        <dbReference type="SAM" id="MobiDB-lite"/>
    </source>
</evidence>
<gene>
    <name evidence="2" type="ORF">AK812_SmicGene19419</name>
</gene>
<feature type="region of interest" description="Disordered" evidence="1">
    <location>
        <begin position="179"/>
        <end position="209"/>
    </location>
</feature>
<proteinExistence type="predicted"/>
<feature type="compositionally biased region" description="Polar residues" evidence="1">
    <location>
        <begin position="692"/>
        <end position="703"/>
    </location>
</feature>
<feature type="region of interest" description="Disordered" evidence="1">
    <location>
        <begin position="656"/>
        <end position="727"/>
    </location>
</feature>
<sequence length="823" mass="89222">MPRPLIYEFDPATGQTLATEVPGLEAACGELEAQLDQEAPEQAIVEVPLGQERAHPRIVVSPQLYGTLQVLYELVQICKAATLDYRFMGPNVAPHVLWNHGTAMHAVRTYPKPPPEPRPPPLTTNALTHLIRLDMVMATQDFLPVSLSDIAEDRPLRPAPEPTEALANAALSAASIGAGTSTRGGAVSSTAPAPPPAPAKAPKVTTKRGLKLNEAGKAKVRHAVKKASVAALQDLKEVTSEGEIDKALDSGRISDELATRLELISSDFESARTPAAMPLGAQVLTPGGLMKVRSFIEQATDLDRLAEVDKALNAGDVFRLRIMLNLQPQDIREPGEEPEEVEEDYDPFATLPSAEASRIFPVRRVVPWRQRWCRKLPLPEMVVKVFSATQEGLATTAELDEAFANFLESPGWRELQTRTARRLCDGSYTLDGDCNKPPPPHLKFAAGLIQKLLGRLQSDHPDTTIVPMQAFLCLYEDGQDACPNHVHDCRQLTLSLGAERFVVVEGERMLMRHGDVMILDGERHGVPADQGRPTQSRVSVNIFFTTGTDQTARPVSVNHRTGSGYQTSGKGRGGKGHSKSRQEVWRQPTAPSAGERRNRWNQPRHACTVYPSGSGSESAILWKTEVLGSSLALGIAGRSQRPVGVTASSPMKVASALPTKADIEAKEGPPKKKAKEKKLKRARSKQDGGLGNLQSAYDESSGSAEAADPSKRKRQKSAEEPPAPAPQELAWPMAWAWLLSRTQQHPEFRAPPISSGTKWAEEAAPKDASEPRLAIAITTSLVYAGDVASGYDPRHLARVVAVDQSGKLLLDLTVRPRSQISAA</sequence>
<comment type="caution">
    <text evidence="2">The sequence shown here is derived from an EMBL/GenBank/DDBJ whole genome shotgun (WGS) entry which is preliminary data.</text>
</comment>
<dbReference type="SUPFAM" id="SSF51197">
    <property type="entry name" value="Clavaminate synthase-like"/>
    <property type="match status" value="1"/>
</dbReference>